<name>A0A195BHM8_9HYME</name>
<dbReference type="STRING" id="520822.A0A195BHM8"/>
<evidence type="ECO:0000256" key="1">
    <source>
        <dbReference type="SAM" id="MobiDB-lite"/>
    </source>
</evidence>
<dbReference type="AlphaFoldDB" id="A0A195BHM8"/>
<accession>A0A195BHM8</accession>
<reference evidence="2 3" key="1">
    <citation type="submission" date="2015-09" db="EMBL/GenBank/DDBJ databases">
        <title>Atta colombica WGS genome.</title>
        <authorList>
            <person name="Nygaard S."/>
            <person name="Hu H."/>
            <person name="Boomsma J."/>
            <person name="Zhang G."/>
        </authorList>
    </citation>
    <scope>NUCLEOTIDE SEQUENCE [LARGE SCALE GENOMIC DNA]</scope>
    <source>
        <strain evidence="2">Treedump-2</strain>
        <tissue evidence="2">Whole body</tissue>
    </source>
</reference>
<organism evidence="2 3">
    <name type="scientific">Atta colombica</name>
    <dbReference type="NCBI Taxonomy" id="520822"/>
    <lineage>
        <taxon>Eukaryota</taxon>
        <taxon>Metazoa</taxon>
        <taxon>Ecdysozoa</taxon>
        <taxon>Arthropoda</taxon>
        <taxon>Hexapoda</taxon>
        <taxon>Insecta</taxon>
        <taxon>Pterygota</taxon>
        <taxon>Neoptera</taxon>
        <taxon>Endopterygota</taxon>
        <taxon>Hymenoptera</taxon>
        <taxon>Apocrita</taxon>
        <taxon>Aculeata</taxon>
        <taxon>Formicoidea</taxon>
        <taxon>Formicidae</taxon>
        <taxon>Myrmicinae</taxon>
        <taxon>Atta</taxon>
    </lineage>
</organism>
<dbReference type="EMBL" id="KQ976465">
    <property type="protein sequence ID" value="KYM84328.1"/>
    <property type="molecule type" value="Genomic_DNA"/>
</dbReference>
<evidence type="ECO:0000313" key="3">
    <source>
        <dbReference type="Proteomes" id="UP000078540"/>
    </source>
</evidence>
<evidence type="ECO:0000313" key="2">
    <source>
        <dbReference type="EMBL" id="KYM84328.1"/>
    </source>
</evidence>
<protein>
    <submittedName>
        <fullName evidence="2">Uncharacterized protein</fullName>
    </submittedName>
</protein>
<sequence>MANNGIDFCGAERRKCEKEEAERKDFTGDVDAPCSAELNEDGDPHHPARARHPRAGLQTCVPERRTTLSNNTTPKIVFQLRRWLTMATIGSNVQDHPRAVPSFSSGADTVTIISIAIAYTPISILHIDLTYLTYFIIYHNST</sequence>
<proteinExistence type="predicted"/>
<dbReference type="Proteomes" id="UP000078540">
    <property type="component" value="Unassembled WGS sequence"/>
</dbReference>
<keyword evidence="3" id="KW-1185">Reference proteome</keyword>
<gene>
    <name evidence="2" type="ORF">ALC53_05421</name>
</gene>
<feature type="region of interest" description="Disordered" evidence="1">
    <location>
        <begin position="19"/>
        <end position="52"/>
    </location>
</feature>